<feature type="domain" description="Cyclin-like" evidence="6">
    <location>
        <begin position="180"/>
        <end position="265"/>
    </location>
</feature>
<proteinExistence type="inferred from homology"/>
<dbReference type="InterPro" id="IPR036915">
    <property type="entry name" value="Cyclin-like_sf"/>
</dbReference>
<keyword evidence="8" id="KW-1185">Reference proteome</keyword>
<dbReference type="InterPro" id="IPR048258">
    <property type="entry name" value="Cyclins_cyclin-box"/>
</dbReference>
<evidence type="ECO:0000256" key="2">
    <source>
        <dbReference type="ARBA" id="ARBA00023127"/>
    </source>
</evidence>
<dbReference type="WBParaSite" id="SMUV_0000596201-mRNA-1">
    <property type="protein sequence ID" value="SMUV_0000596201-mRNA-1"/>
    <property type="gene ID" value="SMUV_0000596201"/>
</dbReference>
<dbReference type="SMART" id="SM01332">
    <property type="entry name" value="Cyclin_C"/>
    <property type="match status" value="1"/>
</dbReference>
<comment type="similarity">
    <text evidence="4">Belongs to the cyclin family.</text>
</comment>
<dbReference type="STRING" id="451379.A0A0N5AMY8"/>
<feature type="domain" description="Cyclin C-terminal" evidence="7">
    <location>
        <begin position="274"/>
        <end position="419"/>
    </location>
</feature>
<dbReference type="PANTHER" id="PTHR10177">
    <property type="entry name" value="CYCLINS"/>
    <property type="match status" value="1"/>
</dbReference>
<evidence type="ECO:0000256" key="4">
    <source>
        <dbReference type="RuleBase" id="RU000383"/>
    </source>
</evidence>
<dbReference type="GO" id="GO:0051301">
    <property type="term" value="P:cell division"/>
    <property type="evidence" value="ECO:0007669"/>
    <property type="project" value="UniProtKB-KW"/>
</dbReference>
<dbReference type="SMART" id="SM00385">
    <property type="entry name" value="CYCLIN"/>
    <property type="match status" value="1"/>
</dbReference>
<dbReference type="Pfam" id="PF02984">
    <property type="entry name" value="Cyclin_C"/>
    <property type="match status" value="1"/>
</dbReference>
<reference evidence="9" key="1">
    <citation type="submission" date="2017-02" db="UniProtKB">
        <authorList>
            <consortium name="WormBaseParasite"/>
        </authorList>
    </citation>
    <scope>IDENTIFICATION</scope>
</reference>
<accession>A0A0N5AMY8</accession>
<dbReference type="InterPro" id="IPR004367">
    <property type="entry name" value="Cyclin_C-dom"/>
</dbReference>
<dbReference type="GO" id="GO:0000278">
    <property type="term" value="P:mitotic cell cycle"/>
    <property type="evidence" value="ECO:0007669"/>
    <property type="project" value="UniProtKB-ARBA"/>
</dbReference>
<keyword evidence="2 4" id="KW-0195">Cyclin</keyword>
<evidence type="ECO:0000313" key="8">
    <source>
        <dbReference type="Proteomes" id="UP000046393"/>
    </source>
</evidence>
<feature type="region of interest" description="Disordered" evidence="5">
    <location>
        <begin position="1"/>
        <end position="105"/>
    </location>
</feature>
<keyword evidence="1" id="KW-0132">Cell division</keyword>
<dbReference type="CDD" id="cd20520">
    <property type="entry name" value="CYCLIN_CCNE_rpt2"/>
    <property type="match status" value="1"/>
</dbReference>
<name>A0A0N5AMY8_9BILA</name>
<sequence>MRTRTKRSRSESQIDCDSGNGKRWKRTKSQNVDDALSDFENMPGSSKKDAICSPSSSSPSSNTSSSGALNRQLSTEATVGESADENRLLSPTSSNEGDAKSTSSLFSKCGKSSFRRYSKLIDRSNLTCRSLPPQLQTEKWGSPQKFWDVLCNKTKVYQKDADWTRYHPDLKREMRYILLEWLMEVSDDLSLERESFYLAVDYIDRFFSIHRDIHKSGIQLVGATALFLAAKNEEVEPPRLGVFVDYGDGAYSSDDMRKCEVIMLHDLEWQMNPITALHWLRIYIQLAGCEDINLDKFCPNSQKDRPLCEQHDSVLATPNFPRLEFLHLVKVLDLCILDYDSLAYDASMLAAAVFSYFFGPDEVIEEVTGYKIAKLVKACEFVKPYLIVCDKHRIVGEPIKIRHGIRDEEMHNIQSLHPDLSSLMEEAAKLKKQLMNGNYDKKVQRVATLLRVSDG</sequence>
<dbReference type="Pfam" id="PF00134">
    <property type="entry name" value="Cyclin_N"/>
    <property type="match status" value="1"/>
</dbReference>
<evidence type="ECO:0000256" key="5">
    <source>
        <dbReference type="SAM" id="MobiDB-lite"/>
    </source>
</evidence>
<feature type="compositionally biased region" description="Polar residues" evidence="5">
    <location>
        <begin position="67"/>
        <end position="77"/>
    </location>
</feature>
<dbReference type="InterPro" id="IPR013763">
    <property type="entry name" value="Cyclin-like_dom"/>
</dbReference>
<keyword evidence="3" id="KW-0131">Cell cycle</keyword>
<protein>
    <submittedName>
        <fullName evidence="9">Cyclin N-terminal domain-containing protein</fullName>
    </submittedName>
</protein>
<organism evidence="8 9">
    <name type="scientific">Syphacia muris</name>
    <dbReference type="NCBI Taxonomy" id="451379"/>
    <lineage>
        <taxon>Eukaryota</taxon>
        <taxon>Metazoa</taxon>
        <taxon>Ecdysozoa</taxon>
        <taxon>Nematoda</taxon>
        <taxon>Chromadorea</taxon>
        <taxon>Rhabditida</taxon>
        <taxon>Spirurina</taxon>
        <taxon>Oxyuridomorpha</taxon>
        <taxon>Oxyuroidea</taxon>
        <taxon>Oxyuridae</taxon>
        <taxon>Syphacia</taxon>
    </lineage>
</organism>
<dbReference type="PROSITE" id="PS00292">
    <property type="entry name" value="CYCLINS"/>
    <property type="match status" value="1"/>
</dbReference>
<dbReference type="Proteomes" id="UP000046393">
    <property type="component" value="Unplaced"/>
</dbReference>
<feature type="compositionally biased region" description="Polar residues" evidence="5">
    <location>
        <begin position="89"/>
        <end position="105"/>
    </location>
</feature>
<dbReference type="InterPro" id="IPR039361">
    <property type="entry name" value="Cyclin"/>
</dbReference>
<evidence type="ECO:0000259" key="7">
    <source>
        <dbReference type="SMART" id="SM01332"/>
    </source>
</evidence>
<dbReference type="Gene3D" id="1.10.472.10">
    <property type="entry name" value="Cyclin-like"/>
    <property type="match status" value="2"/>
</dbReference>
<evidence type="ECO:0000259" key="6">
    <source>
        <dbReference type="SMART" id="SM00385"/>
    </source>
</evidence>
<dbReference type="FunFam" id="1.10.472.10:FF:000001">
    <property type="entry name" value="G2/mitotic-specific cyclin"/>
    <property type="match status" value="1"/>
</dbReference>
<feature type="compositionally biased region" description="Low complexity" evidence="5">
    <location>
        <begin position="53"/>
        <end position="66"/>
    </location>
</feature>
<dbReference type="SUPFAM" id="SSF47954">
    <property type="entry name" value="Cyclin-like"/>
    <property type="match status" value="2"/>
</dbReference>
<dbReference type="AlphaFoldDB" id="A0A0N5AMY8"/>
<dbReference type="InterPro" id="IPR006671">
    <property type="entry name" value="Cyclin_N"/>
</dbReference>
<evidence type="ECO:0000256" key="1">
    <source>
        <dbReference type="ARBA" id="ARBA00022618"/>
    </source>
</evidence>
<evidence type="ECO:0000256" key="3">
    <source>
        <dbReference type="ARBA" id="ARBA00023306"/>
    </source>
</evidence>
<evidence type="ECO:0000313" key="9">
    <source>
        <dbReference type="WBParaSite" id="SMUV_0000596201-mRNA-1"/>
    </source>
</evidence>